<dbReference type="Gene3D" id="3.40.50.970">
    <property type="match status" value="2"/>
</dbReference>
<evidence type="ECO:0000256" key="2">
    <source>
        <dbReference type="ARBA" id="ARBA00022679"/>
    </source>
</evidence>
<accession>A0A090ILY7</accession>
<dbReference type="GO" id="GO:0030145">
    <property type="term" value="F:manganese ion binding"/>
    <property type="evidence" value="ECO:0007669"/>
    <property type="project" value="UniProtKB-UniRule"/>
</dbReference>
<dbReference type="GO" id="GO:0009234">
    <property type="term" value="P:menaquinone biosynthetic process"/>
    <property type="evidence" value="ECO:0007669"/>
    <property type="project" value="UniProtKB-UniRule"/>
</dbReference>
<dbReference type="HOGENOM" id="CLU_006051_3_0_6"/>
<dbReference type="PATRIC" id="fig|80852.17.peg.1847"/>
<evidence type="ECO:0000256" key="7">
    <source>
        <dbReference type="HAMAP-Rule" id="MF_01659"/>
    </source>
</evidence>
<evidence type="ECO:0000256" key="3">
    <source>
        <dbReference type="ARBA" id="ARBA00022723"/>
    </source>
</evidence>
<dbReference type="AlphaFoldDB" id="A0A090ILY7"/>
<dbReference type="NCBIfam" id="TIGR00173">
    <property type="entry name" value="menD"/>
    <property type="match status" value="1"/>
</dbReference>
<comment type="pathway">
    <text evidence="7">Quinol/quinone metabolism; 1,4-dihydroxy-2-naphthoate biosynthesis; 1,4-dihydroxy-2-naphthoate from chorismate: step 2/7.</text>
</comment>
<name>A0A090ILY7_9GAMM</name>
<comment type="similarity">
    <text evidence="7">Belongs to the TPP enzyme family. MenD subfamily.</text>
</comment>
<dbReference type="InterPro" id="IPR029061">
    <property type="entry name" value="THDP-binding"/>
</dbReference>
<dbReference type="EMBL" id="LN554846">
    <property type="protein sequence ID" value="CED71856.1"/>
    <property type="molecule type" value="Genomic_DNA"/>
</dbReference>
<dbReference type="GO" id="GO:0016829">
    <property type="term" value="F:lyase activity"/>
    <property type="evidence" value="ECO:0007669"/>
    <property type="project" value="UniProtKB-KW"/>
</dbReference>
<dbReference type="Proteomes" id="UP000032427">
    <property type="component" value="Chromosome 1"/>
</dbReference>
<evidence type="ECO:0000313" key="11">
    <source>
        <dbReference type="EMBL" id="CED71856.1"/>
    </source>
</evidence>
<organism evidence="11 12">
    <name type="scientific">Aliivibrio wodanis</name>
    <dbReference type="NCBI Taxonomy" id="80852"/>
    <lineage>
        <taxon>Bacteria</taxon>
        <taxon>Pseudomonadati</taxon>
        <taxon>Pseudomonadota</taxon>
        <taxon>Gammaproteobacteria</taxon>
        <taxon>Vibrionales</taxon>
        <taxon>Vibrionaceae</taxon>
        <taxon>Aliivibrio</taxon>
    </lineage>
</organism>
<dbReference type="InterPro" id="IPR011766">
    <property type="entry name" value="TPP_enzyme_TPP-bd"/>
</dbReference>
<evidence type="ECO:0000259" key="8">
    <source>
        <dbReference type="Pfam" id="PF02775"/>
    </source>
</evidence>
<dbReference type="UniPathway" id="UPA00079"/>
<dbReference type="CDD" id="cd07037">
    <property type="entry name" value="TPP_PYR_MenD"/>
    <property type="match status" value="1"/>
</dbReference>
<dbReference type="GO" id="GO:0070204">
    <property type="term" value="F:2-succinyl-5-enolpyruvyl-6-hydroxy-3-cyclohexene-1-carboxylic-acid synthase activity"/>
    <property type="evidence" value="ECO:0007669"/>
    <property type="project" value="UniProtKB-UniRule"/>
</dbReference>
<comment type="catalytic activity">
    <reaction evidence="7">
        <text>isochorismate + 2-oxoglutarate + H(+) = 5-enolpyruvoyl-6-hydroxy-2-succinyl-cyclohex-3-ene-1-carboxylate + CO2</text>
        <dbReference type="Rhea" id="RHEA:25593"/>
        <dbReference type="ChEBI" id="CHEBI:15378"/>
        <dbReference type="ChEBI" id="CHEBI:16526"/>
        <dbReference type="ChEBI" id="CHEBI:16810"/>
        <dbReference type="ChEBI" id="CHEBI:29780"/>
        <dbReference type="ChEBI" id="CHEBI:58818"/>
        <dbReference type="EC" id="2.2.1.9"/>
    </reaction>
</comment>
<dbReference type="Pfam" id="PF16582">
    <property type="entry name" value="TPP_enzyme_M_2"/>
    <property type="match status" value="1"/>
</dbReference>
<evidence type="ECO:0000256" key="5">
    <source>
        <dbReference type="ARBA" id="ARBA00023052"/>
    </source>
</evidence>
<dbReference type="PIRSF" id="PIRSF004983">
    <property type="entry name" value="MenD"/>
    <property type="match status" value="1"/>
</dbReference>
<dbReference type="InterPro" id="IPR004433">
    <property type="entry name" value="MenaQ_synth_MenD"/>
</dbReference>
<dbReference type="PANTHER" id="PTHR42916:SF1">
    <property type="entry name" value="PROTEIN PHYLLO, CHLOROPLASTIC"/>
    <property type="match status" value="1"/>
</dbReference>
<evidence type="ECO:0000256" key="4">
    <source>
        <dbReference type="ARBA" id="ARBA00022842"/>
    </source>
</evidence>
<dbReference type="GeneID" id="28541365"/>
<feature type="domain" description="Thiamine pyrophosphate enzyme N-terminal TPP-binding" evidence="9">
    <location>
        <begin position="15"/>
        <end position="127"/>
    </location>
</feature>
<dbReference type="SUPFAM" id="SSF52518">
    <property type="entry name" value="Thiamin diphosphate-binding fold (THDP-binding)"/>
    <property type="match status" value="2"/>
</dbReference>
<dbReference type="EC" id="2.2.1.9" evidence="7"/>
<feature type="domain" description="Menaquinone biosynthesis protein MenD middle" evidence="10">
    <location>
        <begin position="191"/>
        <end position="397"/>
    </location>
</feature>
<dbReference type="InterPro" id="IPR012001">
    <property type="entry name" value="Thiamin_PyroP_enz_TPP-bd_dom"/>
</dbReference>
<reference evidence="12" key="1">
    <citation type="submission" date="2014-09" db="EMBL/GenBank/DDBJ databases">
        <authorList>
            <person name="Hjerde E."/>
        </authorList>
    </citation>
    <scope>NUCLEOTIDE SEQUENCE [LARGE SCALE GENOMIC DNA]</scope>
    <source>
        <strain evidence="12">06/09/139</strain>
    </source>
</reference>
<keyword evidence="4 7" id="KW-0460">Magnesium</keyword>
<dbReference type="Pfam" id="PF02776">
    <property type="entry name" value="TPP_enzyme_N"/>
    <property type="match status" value="1"/>
</dbReference>
<evidence type="ECO:0000259" key="9">
    <source>
        <dbReference type="Pfam" id="PF02776"/>
    </source>
</evidence>
<dbReference type="CDD" id="cd02009">
    <property type="entry name" value="TPP_SHCHC_synthase"/>
    <property type="match status" value="1"/>
</dbReference>
<dbReference type="HAMAP" id="MF_01659">
    <property type="entry name" value="MenD"/>
    <property type="match status" value="1"/>
</dbReference>
<keyword evidence="2 7" id="KW-0808">Transferase</keyword>
<comment type="function">
    <text evidence="7">Catalyzes the thiamine diphosphate-dependent decarboxylation of 2-oxoglutarate and the subsequent addition of the resulting succinic semialdehyde-thiamine pyrophosphate anion to isochorismate to yield 2-succinyl-5-enolpyruvyl-6-hydroxy-3-cyclohexene-1-carboxylate (SEPHCHC).</text>
</comment>
<dbReference type="OrthoDB" id="9791859at2"/>
<comment type="cofactor">
    <cofactor evidence="7">
        <name>thiamine diphosphate</name>
        <dbReference type="ChEBI" id="CHEBI:58937"/>
    </cofactor>
    <text evidence="7">Binds 1 thiamine pyrophosphate per subunit.</text>
</comment>
<dbReference type="RefSeq" id="WP_045102457.1">
    <property type="nucleotide sequence ID" value="NZ_LN554846.1"/>
</dbReference>
<keyword evidence="5 7" id="KW-0786">Thiamine pyrophosphate</keyword>
<dbReference type="SUPFAM" id="SSF52467">
    <property type="entry name" value="DHS-like NAD/FAD-binding domain"/>
    <property type="match status" value="1"/>
</dbReference>
<dbReference type="KEGG" id="awd:AWOD_I_1790"/>
<dbReference type="STRING" id="80852.AWOD_I_1790"/>
<dbReference type="Pfam" id="PF02775">
    <property type="entry name" value="TPP_enzyme_C"/>
    <property type="match status" value="1"/>
</dbReference>
<dbReference type="PANTHER" id="PTHR42916">
    <property type="entry name" value="2-SUCCINYL-5-ENOLPYRUVYL-6-HYDROXY-3-CYCLOHEXENE-1-CARBOXYLATE SYNTHASE"/>
    <property type="match status" value="1"/>
</dbReference>
<keyword evidence="3 7" id="KW-0479">Metal-binding</keyword>
<comment type="cofactor">
    <cofactor evidence="7">
        <name>Mg(2+)</name>
        <dbReference type="ChEBI" id="CHEBI:18420"/>
    </cofactor>
    <cofactor evidence="7">
        <name>Mn(2+)</name>
        <dbReference type="ChEBI" id="CHEBI:29035"/>
    </cofactor>
</comment>
<keyword evidence="12" id="KW-1185">Reference proteome</keyword>
<dbReference type="Gene3D" id="3.40.50.1220">
    <property type="entry name" value="TPP-binding domain"/>
    <property type="match status" value="1"/>
</dbReference>
<keyword evidence="6 7" id="KW-0464">Manganese</keyword>
<dbReference type="UniPathway" id="UPA01057">
    <property type="reaction ID" value="UER00164"/>
</dbReference>
<comment type="pathway">
    <text evidence="7">Quinol/quinone metabolism; menaquinone biosynthesis.</text>
</comment>
<evidence type="ECO:0000256" key="6">
    <source>
        <dbReference type="ARBA" id="ARBA00023211"/>
    </source>
</evidence>
<keyword evidence="1 7" id="KW-0474">Menaquinone biosynthesis</keyword>
<feature type="domain" description="Thiamine pyrophosphate enzyme TPP-binding" evidence="8">
    <location>
        <begin position="425"/>
        <end position="529"/>
    </location>
</feature>
<protein>
    <recommendedName>
        <fullName evidence="7">2-succinyl-5-enolpyruvyl-6-hydroxy-3-cyclohexene-1-carboxylate synthase</fullName>
        <shortName evidence="7">SEPHCHC synthase</shortName>
        <ecNumber evidence="7">2.2.1.9</ecNumber>
    </recommendedName>
    <alternativeName>
        <fullName evidence="7">Menaquinone biosynthesis protein MenD</fullName>
    </alternativeName>
</protein>
<sequence>MMQPEQQVTLNQVWAELIIEELVRYGVKHVCIAPGSRSTPLTLAASEHQHLSIHTHFDERGLGFLALGIAKASKEAVAVIVTSGTAVANLLPSVAESGLTKEKLILLTADRPVELINCGANQAINQQGIFSSHVCHSLQLPSPSINIPAQWLLSRLDQACFAQQEQGGAIHINCPFPEPFYGKKDNDLVRDYLAPIQEWKEAFSAYIQQPRYSSVVTVSPQWMKTAQKKGIVIIGNVTLEEAQAAAKLAQELGWPVLADPQSGYYSSWAHYDLWLQNTACIELLADVECVLQFGARLVSKRLSAWLDKYQQDYYLIDPHFELLDASCHSHVRYRADITAWCQTHAESLTERDCFFDHAPSLLWSESLKVASLNALALARSMACHSETLSELSFALTIGQKAESCDWFIGNSLIVRLLDMVGELNQQHTYTNRGASGIDGLIATAVGVQRANQNPLLALVGDTSLLYDLNSLALLKQATQPVVIVVINNDGGGIFDLLPVDEKKKDDFYRMPHQLEFSHAAAMFGLAYHKPETLSCAMSMINEGLQQGIHLVEINTPAGQAGEELTRLFQTIQHATLF</sequence>
<dbReference type="InterPro" id="IPR032264">
    <property type="entry name" value="MenD_middle"/>
</dbReference>
<comment type="subunit">
    <text evidence="7">Homodimer.</text>
</comment>
<dbReference type="InterPro" id="IPR029035">
    <property type="entry name" value="DHS-like_NAD/FAD-binding_dom"/>
</dbReference>
<proteinExistence type="inferred from homology"/>
<evidence type="ECO:0000259" key="10">
    <source>
        <dbReference type="Pfam" id="PF16582"/>
    </source>
</evidence>
<evidence type="ECO:0000256" key="1">
    <source>
        <dbReference type="ARBA" id="ARBA00022428"/>
    </source>
</evidence>
<gene>
    <name evidence="7 11" type="primary">menD</name>
    <name evidence="11" type="ORF">AWOD_I_1790</name>
</gene>
<dbReference type="GO" id="GO:0000287">
    <property type="term" value="F:magnesium ion binding"/>
    <property type="evidence" value="ECO:0007669"/>
    <property type="project" value="UniProtKB-UniRule"/>
</dbReference>
<keyword evidence="11" id="KW-0456">Lyase</keyword>
<evidence type="ECO:0000313" key="12">
    <source>
        <dbReference type="Proteomes" id="UP000032427"/>
    </source>
</evidence>
<dbReference type="GO" id="GO:0030976">
    <property type="term" value="F:thiamine pyrophosphate binding"/>
    <property type="evidence" value="ECO:0007669"/>
    <property type="project" value="UniProtKB-UniRule"/>
</dbReference>